<sequence>MAKPHPAAALLLLFLLLTSSFSYARPFNSFNLALPSDRVLPVEEYPAGHMSPSHRMEVADKIPLPGMRVGRKYGAMVLNMLPKGSVPPSGPSKGSNYIKN</sequence>
<feature type="signal peptide" evidence="1">
    <location>
        <begin position="1"/>
        <end position="24"/>
    </location>
</feature>
<gene>
    <name evidence="3" type="primary">LOC113850608</name>
</gene>
<accession>A0A8B8K030</accession>
<organism evidence="2 3">
    <name type="scientific">Abrus precatorius</name>
    <name type="common">Indian licorice</name>
    <name type="synonym">Glycine abrus</name>
    <dbReference type="NCBI Taxonomy" id="3816"/>
    <lineage>
        <taxon>Eukaryota</taxon>
        <taxon>Viridiplantae</taxon>
        <taxon>Streptophyta</taxon>
        <taxon>Embryophyta</taxon>
        <taxon>Tracheophyta</taxon>
        <taxon>Spermatophyta</taxon>
        <taxon>Magnoliopsida</taxon>
        <taxon>eudicotyledons</taxon>
        <taxon>Gunneridae</taxon>
        <taxon>Pentapetalae</taxon>
        <taxon>rosids</taxon>
        <taxon>fabids</taxon>
        <taxon>Fabales</taxon>
        <taxon>Fabaceae</taxon>
        <taxon>Papilionoideae</taxon>
        <taxon>50 kb inversion clade</taxon>
        <taxon>NPAAA clade</taxon>
        <taxon>indigoferoid/millettioid clade</taxon>
        <taxon>Abreae</taxon>
        <taxon>Abrus</taxon>
    </lineage>
</organism>
<name>A0A8B8K030_ABRPR</name>
<dbReference type="GeneID" id="113850608"/>
<dbReference type="AlphaFoldDB" id="A0A8B8K030"/>
<keyword evidence="2" id="KW-1185">Reference proteome</keyword>
<reference evidence="3" key="2">
    <citation type="submission" date="2025-08" db="UniProtKB">
        <authorList>
            <consortium name="RefSeq"/>
        </authorList>
    </citation>
    <scope>IDENTIFICATION</scope>
    <source>
        <tissue evidence="3">Young leaves</tissue>
    </source>
</reference>
<evidence type="ECO:0000313" key="2">
    <source>
        <dbReference type="Proteomes" id="UP000694853"/>
    </source>
</evidence>
<evidence type="ECO:0000313" key="3">
    <source>
        <dbReference type="RefSeq" id="XP_027336991.1"/>
    </source>
</evidence>
<reference evidence="2" key="1">
    <citation type="journal article" date="2019" name="Toxins">
        <title>Detection of Abrin-Like and Prepropulchellin-Like Toxin Genes and Transcripts Using Whole Genome Sequencing and Full-Length Transcript Sequencing of Abrus precatorius.</title>
        <authorList>
            <person name="Hovde B.T."/>
            <person name="Daligault H.E."/>
            <person name="Hanschen E.R."/>
            <person name="Kunde Y.A."/>
            <person name="Johnson M.B."/>
            <person name="Starkenburg S.R."/>
            <person name="Johnson S.L."/>
        </authorList>
    </citation>
    <scope>NUCLEOTIDE SEQUENCE [LARGE SCALE GENOMIC DNA]</scope>
</reference>
<protein>
    <submittedName>
        <fullName evidence="3">Uncharacterized protein LOC113850608</fullName>
    </submittedName>
</protein>
<dbReference type="RefSeq" id="XP_027336991.1">
    <property type="nucleotide sequence ID" value="XM_027481190.1"/>
</dbReference>
<proteinExistence type="predicted"/>
<evidence type="ECO:0000256" key="1">
    <source>
        <dbReference type="SAM" id="SignalP"/>
    </source>
</evidence>
<keyword evidence="1" id="KW-0732">Signal</keyword>
<dbReference type="Proteomes" id="UP000694853">
    <property type="component" value="Unplaced"/>
</dbReference>
<dbReference type="KEGG" id="aprc:113850608"/>
<feature type="chain" id="PRO_5034388659" evidence="1">
    <location>
        <begin position="25"/>
        <end position="100"/>
    </location>
</feature>